<dbReference type="InterPro" id="IPR010323">
    <property type="entry name" value="DUF924"/>
</dbReference>
<name>A0A939ETB6_9HYPH</name>
<gene>
    <name evidence="1" type="ORF">J0X15_16065</name>
</gene>
<sequence>MDKGTAGAIDVIDFWWAAGAPKWFARDDAFDAEIRTRFSEVMKLASEGKLSDWEATPHGTLALIILLDQFPRNVYRGDAKAFASDPDALRLARHACDNRFDIVFPKEVRAFFYLPFEHAEDMAAQDMSVDLCRRLGIQNYYHYALLHMDVIRRFGRFPHRNQVLGRDTTPEEAAYLKDGGFSA</sequence>
<dbReference type="Proteomes" id="UP000664779">
    <property type="component" value="Unassembled WGS sequence"/>
</dbReference>
<dbReference type="RefSeq" id="WP_206942853.1">
    <property type="nucleotide sequence ID" value="NZ_JAFLNF010000007.1"/>
</dbReference>
<dbReference type="Pfam" id="PF06041">
    <property type="entry name" value="DUF924"/>
    <property type="match status" value="1"/>
</dbReference>
<dbReference type="Gene3D" id="1.20.58.320">
    <property type="entry name" value="TPR-like"/>
    <property type="match status" value="1"/>
</dbReference>
<dbReference type="EMBL" id="JAFLNF010000007">
    <property type="protein sequence ID" value="MBO0346744.1"/>
    <property type="molecule type" value="Genomic_DNA"/>
</dbReference>
<dbReference type="AlphaFoldDB" id="A0A939ETB6"/>
<comment type="caution">
    <text evidence="1">The sequence shown here is derived from an EMBL/GenBank/DDBJ whole genome shotgun (WGS) entry which is preliminary data.</text>
</comment>
<dbReference type="InterPro" id="IPR011990">
    <property type="entry name" value="TPR-like_helical_dom_sf"/>
</dbReference>
<evidence type="ECO:0000313" key="1">
    <source>
        <dbReference type="EMBL" id="MBO0346744.1"/>
    </source>
</evidence>
<organism evidence="1 2">
    <name type="scientific">Roseibium limicola</name>
    <dbReference type="NCBI Taxonomy" id="2816037"/>
    <lineage>
        <taxon>Bacteria</taxon>
        <taxon>Pseudomonadati</taxon>
        <taxon>Pseudomonadota</taxon>
        <taxon>Alphaproteobacteria</taxon>
        <taxon>Hyphomicrobiales</taxon>
        <taxon>Stappiaceae</taxon>
        <taxon>Roseibium</taxon>
    </lineage>
</organism>
<dbReference type="Gene3D" id="1.25.40.10">
    <property type="entry name" value="Tetratricopeptide repeat domain"/>
    <property type="match status" value="1"/>
</dbReference>
<keyword evidence="2" id="KW-1185">Reference proteome</keyword>
<proteinExistence type="predicted"/>
<accession>A0A939ETB6</accession>
<reference evidence="1" key="1">
    <citation type="submission" date="2021-03" db="EMBL/GenBank/DDBJ databases">
        <title>Roseibium sp. CAU 1637 isolated from Incheon.</title>
        <authorList>
            <person name="Kim W."/>
        </authorList>
    </citation>
    <scope>NUCLEOTIDE SEQUENCE</scope>
    <source>
        <strain evidence="1">CAU 1637</strain>
    </source>
</reference>
<dbReference type="SUPFAM" id="SSF48452">
    <property type="entry name" value="TPR-like"/>
    <property type="match status" value="1"/>
</dbReference>
<evidence type="ECO:0000313" key="2">
    <source>
        <dbReference type="Proteomes" id="UP000664779"/>
    </source>
</evidence>
<protein>
    <submittedName>
        <fullName evidence="1">DUF924 domain-containing protein</fullName>
    </submittedName>
</protein>